<keyword evidence="5 8" id="KW-0808">Transferase</keyword>
<dbReference type="PIRSF" id="PIRSF001438">
    <property type="entry name" value="4pyrrol_synth_OHMeBilane_synth"/>
    <property type="match status" value="1"/>
</dbReference>
<keyword evidence="12" id="KW-1185">Reference proteome</keyword>
<dbReference type="RefSeq" id="WP_346335491.1">
    <property type="nucleotide sequence ID" value="NZ_JBBYXI010000001.1"/>
</dbReference>
<dbReference type="InterPro" id="IPR036803">
    <property type="entry name" value="Porphobilinogen_deaminase_C_sf"/>
</dbReference>
<evidence type="ECO:0000256" key="2">
    <source>
        <dbReference type="ARBA" id="ARBA00004735"/>
    </source>
</evidence>
<dbReference type="PRINTS" id="PR00151">
    <property type="entry name" value="PORPHBDMNASE"/>
</dbReference>
<comment type="subunit">
    <text evidence="4 8">Monomer.</text>
</comment>
<accession>A0ABV0BGU0</accession>
<dbReference type="InterPro" id="IPR022418">
    <property type="entry name" value="Porphobilinogen_deaminase_C"/>
</dbReference>
<dbReference type="InterPro" id="IPR022417">
    <property type="entry name" value="Porphobilin_deaminase_N"/>
</dbReference>
<dbReference type="Pfam" id="PF01379">
    <property type="entry name" value="Porphobil_deam"/>
    <property type="match status" value="1"/>
</dbReference>
<dbReference type="PROSITE" id="PS00533">
    <property type="entry name" value="PORPHOBILINOGEN_DEAM"/>
    <property type="match status" value="1"/>
</dbReference>
<comment type="catalytic activity">
    <reaction evidence="7 8">
        <text>4 porphobilinogen + H2O = hydroxymethylbilane + 4 NH4(+)</text>
        <dbReference type="Rhea" id="RHEA:13185"/>
        <dbReference type="ChEBI" id="CHEBI:15377"/>
        <dbReference type="ChEBI" id="CHEBI:28938"/>
        <dbReference type="ChEBI" id="CHEBI:57845"/>
        <dbReference type="ChEBI" id="CHEBI:58126"/>
        <dbReference type="EC" id="2.5.1.61"/>
    </reaction>
</comment>
<evidence type="ECO:0000256" key="3">
    <source>
        <dbReference type="ARBA" id="ARBA00005638"/>
    </source>
</evidence>
<dbReference type="HAMAP" id="MF_00260">
    <property type="entry name" value="Porphobil_deam"/>
    <property type="match status" value="1"/>
</dbReference>
<evidence type="ECO:0000256" key="7">
    <source>
        <dbReference type="ARBA" id="ARBA00048169"/>
    </source>
</evidence>
<gene>
    <name evidence="8 11" type="primary">hemC</name>
    <name evidence="11" type="ORF">WJT86_00275</name>
</gene>
<dbReference type="EMBL" id="JBBYXI010000001">
    <property type="protein sequence ID" value="MEN3929491.1"/>
    <property type="molecule type" value="Genomic_DNA"/>
</dbReference>
<evidence type="ECO:0000256" key="6">
    <source>
        <dbReference type="ARBA" id="ARBA00023244"/>
    </source>
</evidence>
<dbReference type="PANTHER" id="PTHR11557">
    <property type="entry name" value="PORPHOBILINOGEN DEAMINASE"/>
    <property type="match status" value="1"/>
</dbReference>
<name>A0ABV0BGU0_9HYPH</name>
<feature type="modified residue" description="S-(dipyrrolylmethanemethyl)cysteine" evidence="8">
    <location>
        <position position="246"/>
    </location>
</feature>
<sequence>MATESAKLVIGTRSSPLAMAQALSVQQLLMQAHGWSAEMLPLASMTTSGDTYADRALSEIGGKGLFTRELDVAQSSSQIDIAVHSAKDLPTVLADGLEIVGYLPREDVRDVFISHKAKTLADLPHGAVVGSAALRRQAQIKRLRPDLEVVLLRGNVGTRLAKLERGEVDATLLAMAGLKRLDKTDVITSILDPETFLPAVAQGAIAITIRTGDERARQAVLPILDNDTGITVTAERAFLTVLDGSCRTPIAGHAQLKGNQIYFKGRVLRPDGSEIYEVERSGAISDAEMIGRDAGLDIKARMPTDFLDPANMR</sequence>
<dbReference type="Pfam" id="PF03900">
    <property type="entry name" value="Porphobil_deamC"/>
    <property type="match status" value="1"/>
</dbReference>
<dbReference type="Gene3D" id="3.30.160.40">
    <property type="entry name" value="Porphobilinogen deaminase, C-terminal domain"/>
    <property type="match status" value="1"/>
</dbReference>
<proteinExistence type="inferred from homology"/>
<evidence type="ECO:0000256" key="1">
    <source>
        <dbReference type="ARBA" id="ARBA00002869"/>
    </source>
</evidence>
<dbReference type="Proteomes" id="UP001418637">
    <property type="component" value="Unassembled WGS sequence"/>
</dbReference>
<comment type="function">
    <text evidence="1 8">Tetrapolymerization of the monopyrrole PBG into the hydroxymethylbilane pre-uroporphyrinogen in several discrete steps.</text>
</comment>
<comment type="similarity">
    <text evidence="3 8">Belongs to the HMBS family.</text>
</comment>
<dbReference type="InterPro" id="IPR022419">
    <property type="entry name" value="Porphobilin_deaminase_cofac_BS"/>
</dbReference>
<dbReference type="InterPro" id="IPR000860">
    <property type="entry name" value="HemC"/>
</dbReference>
<evidence type="ECO:0000259" key="10">
    <source>
        <dbReference type="Pfam" id="PF03900"/>
    </source>
</evidence>
<evidence type="ECO:0000256" key="4">
    <source>
        <dbReference type="ARBA" id="ARBA00011245"/>
    </source>
</evidence>
<protein>
    <recommendedName>
        <fullName evidence="8">Porphobilinogen deaminase</fullName>
        <shortName evidence="8">PBG</shortName>
        <ecNumber evidence="8">2.5.1.61</ecNumber>
    </recommendedName>
    <alternativeName>
        <fullName evidence="8">Hydroxymethylbilane synthase</fullName>
        <shortName evidence="8">HMBS</shortName>
    </alternativeName>
    <alternativeName>
        <fullName evidence="8">Pre-uroporphyrinogen synthase</fullName>
    </alternativeName>
</protein>
<keyword evidence="6 8" id="KW-0627">Porphyrin biosynthesis</keyword>
<dbReference type="SUPFAM" id="SSF54782">
    <property type="entry name" value="Porphobilinogen deaminase (hydroxymethylbilane synthase), C-terminal domain"/>
    <property type="match status" value="1"/>
</dbReference>
<comment type="pathway">
    <text evidence="2">Porphyrin-containing compound metabolism; protoporphyrin-IX biosynthesis; coproporphyrinogen-III from 5-aminolevulinate: step 2/4.</text>
</comment>
<dbReference type="Gene3D" id="3.40.190.10">
    <property type="entry name" value="Periplasmic binding protein-like II"/>
    <property type="match status" value="2"/>
</dbReference>
<dbReference type="SUPFAM" id="SSF53850">
    <property type="entry name" value="Periplasmic binding protein-like II"/>
    <property type="match status" value="1"/>
</dbReference>
<dbReference type="GO" id="GO:0004418">
    <property type="term" value="F:hydroxymethylbilane synthase activity"/>
    <property type="evidence" value="ECO:0007669"/>
    <property type="project" value="UniProtKB-EC"/>
</dbReference>
<evidence type="ECO:0000259" key="9">
    <source>
        <dbReference type="Pfam" id="PF01379"/>
    </source>
</evidence>
<comment type="cofactor">
    <cofactor evidence="8">
        <name>dipyrromethane</name>
        <dbReference type="ChEBI" id="CHEBI:60342"/>
    </cofactor>
    <text evidence="8">Binds 1 dipyrromethane group covalently.</text>
</comment>
<dbReference type="NCBIfam" id="TIGR00212">
    <property type="entry name" value="hemC"/>
    <property type="match status" value="1"/>
</dbReference>
<evidence type="ECO:0000313" key="12">
    <source>
        <dbReference type="Proteomes" id="UP001418637"/>
    </source>
</evidence>
<comment type="miscellaneous">
    <text evidence="8">The porphobilinogen subunits are added to the dipyrromethane group.</text>
</comment>
<feature type="domain" description="Porphobilinogen deaminase N-terminal" evidence="9">
    <location>
        <begin position="8"/>
        <end position="217"/>
    </location>
</feature>
<reference evidence="11 12" key="1">
    <citation type="submission" date="2024-04" db="EMBL/GenBank/DDBJ databases">
        <title>A novel species isolated from cricket.</title>
        <authorList>
            <person name="Wang H.-C."/>
        </authorList>
    </citation>
    <scope>NUCLEOTIDE SEQUENCE [LARGE SCALE GENOMIC DNA]</scope>
    <source>
        <strain evidence="11 12">WL0021</strain>
    </source>
</reference>
<evidence type="ECO:0000256" key="8">
    <source>
        <dbReference type="HAMAP-Rule" id="MF_00260"/>
    </source>
</evidence>
<organism evidence="11 12">
    <name type="scientific">Hohaiivirga grylli</name>
    <dbReference type="NCBI Taxonomy" id="3133970"/>
    <lineage>
        <taxon>Bacteria</taxon>
        <taxon>Pseudomonadati</taxon>
        <taxon>Pseudomonadota</taxon>
        <taxon>Alphaproteobacteria</taxon>
        <taxon>Hyphomicrobiales</taxon>
        <taxon>Methylobacteriaceae</taxon>
        <taxon>Hohaiivirga</taxon>
    </lineage>
</organism>
<evidence type="ECO:0000256" key="5">
    <source>
        <dbReference type="ARBA" id="ARBA00022679"/>
    </source>
</evidence>
<dbReference type="EC" id="2.5.1.61" evidence="8"/>
<dbReference type="PANTHER" id="PTHR11557:SF0">
    <property type="entry name" value="PORPHOBILINOGEN DEAMINASE"/>
    <property type="match status" value="1"/>
</dbReference>
<evidence type="ECO:0000313" key="11">
    <source>
        <dbReference type="EMBL" id="MEN3929491.1"/>
    </source>
</evidence>
<comment type="caution">
    <text evidence="11">The sequence shown here is derived from an EMBL/GenBank/DDBJ whole genome shotgun (WGS) entry which is preliminary data.</text>
</comment>
<feature type="domain" description="Porphobilinogen deaminase C-terminal" evidence="10">
    <location>
        <begin position="231"/>
        <end position="299"/>
    </location>
</feature>